<dbReference type="GO" id="GO:0003723">
    <property type="term" value="F:RNA binding"/>
    <property type="evidence" value="ECO:0007669"/>
    <property type="project" value="InterPro"/>
</dbReference>
<comment type="similarity">
    <text evidence="1">Belongs to the universal ribosomal protein uL30 family.</text>
</comment>
<dbReference type="InterPro" id="IPR012988">
    <property type="entry name" value="Ribosomal_uL30_N_euk"/>
</dbReference>
<keyword evidence="3" id="KW-0687">Ribonucleoprotein</keyword>
<dbReference type="FunFam" id="3.30.1390.20:FF:000003">
    <property type="entry name" value="60S ribosomal protein L7"/>
    <property type="match status" value="1"/>
</dbReference>
<dbReference type="Gene3D" id="3.30.1390.20">
    <property type="entry name" value="Ribosomal protein L30, ferredoxin-like fold domain"/>
    <property type="match status" value="1"/>
</dbReference>
<dbReference type="Pfam" id="PF08079">
    <property type="entry name" value="Ribosomal_L30_N"/>
    <property type="match status" value="1"/>
</dbReference>
<dbReference type="FunFam" id="3.30.1390.20:FF:000002">
    <property type="entry name" value="60S ribosomal protein L7"/>
    <property type="match status" value="1"/>
</dbReference>
<evidence type="ECO:0000313" key="7">
    <source>
        <dbReference type="EMBL" id="KAG0568991.1"/>
    </source>
</evidence>
<dbReference type="InterPro" id="IPR016082">
    <property type="entry name" value="Ribosomal_uL30_ferredoxin-like"/>
</dbReference>
<reference evidence="7 8" key="1">
    <citation type="submission" date="2020-06" db="EMBL/GenBank/DDBJ databases">
        <title>WGS assembly of Ceratodon purpureus strain R40.</title>
        <authorList>
            <person name="Carey S.B."/>
            <person name="Jenkins J."/>
            <person name="Shu S."/>
            <person name="Lovell J.T."/>
            <person name="Sreedasyam A."/>
            <person name="Maumus F."/>
            <person name="Tiley G.P."/>
            <person name="Fernandez-Pozo N."/>
            <person name="Barry K."/>
            <person name="Chen C."/>
            <person name="Wang M."/>
            <person name="Lipzen A."/>
            <person name="Daum C."/>
            <person name="Saski C.A."/>
            <person name="Payton A.C."/>
            <person name="Mcbreen J.C."/>
            <person name="Conrad R.E."/>
            <person name="Kollar L.M."/>
            <person name="Olsson S."/>
            <person name="Huttunen S."/>
            <person name="Landis J.B."/>
            <person name="Wickett N.J."/>
            <person name="Johnson M.G."/>
            <person name="Rensing S.A."/>
            <person name="Grimwood J."/>
            <person name="Schmutz J."/>
            <person name="Mcdaniel S.F."/>
        </authorList>
    </citation>
    <scope>NUCLEOTIDE SEQUENCE [LARGE SCALE GENOMIC DNA]</scope>
    <source>
        <strain evidence="7 8">R40</strain>
    </source>
</reference>
<dbReference type="GO" id="GO:0003735">
    <property type="term" value="F:structural constituent of ribosome"/>
    <property type="evidence" value="ECO:0007669"/>
    <property type="project" value="TreeGrafter"/>
</dbReference>
<evidence type="ECO:0000313" key="8">
    <source>
        <dbReference type="Proteomes" id="UP000822688"/>
    </source>
</evidence>
<feature type="compositionally biased region" description="Basic residues" evidence="4">
    <location>
        <begin position="1"/>
        <end position="11"/>
    </location>
</feature>
<dbReference type="InterPro" id="IPR018038">
    <property type="entry name" value="Ribosomal_uL30_CS"/>
</dbReference>
<protein>
    <recommendedName>
        <fullName evidence="9">60S ribosomal protein L7</fullName>
    </recommendedName>
</protein>
<evidence type="ECO:0000256" key="4">
    <source>
        <dbReference type="SAM" id="MobiDB-lite"/>
    </source>
</evidence>
<feature type="region of interest" description="Disordered" evidence="4">
    <location>
        <begin position="1"/>
        <end position="51"/>
    </location>
</feature>
<keyword evidence="8" id="KW-1185">Reference proteome</keyword>
<evidence type="ECO:0000259" key="5">
    <source>
        <dbReference type="Pfam" id="PF00327"/>
    </source>
</evidence>
<gene>
    <name evidence="7" type="ORF">KC19_6G057300</name>
</gene>
<sequence>MGIRVRGKHRESKAEERRRASSFCSPRSPPPTRSGSATPAPHPGPLPSFTMSAAEAAPAVVPETLLKKRKRDDQWAAAKAEELAAAKTRNAKNRTLIFKRAQQYQEEYEQQESQLISLKREAKLKGGFYVEPEPKLMFVIRIRGVNDMHPKVRTIMQLLRLRQIFNGVFMKVNKATVNMLRRVEPYVTYGYPNLKSVRELIYKRGYGKLNKCRTPLTDNSIIEEALGKYGIICIEDLIHEIYTVGPHFKEANNFLWPFKLSAPLGGLTKKRNHYVEHGDAGNREAKLNNLIRQMN</sequence>
<evidence type="ECO:0008006" key="9">
    <source>
        <dbReference type="Google" id="ProtNLM"/>
    </source>
</evidence>
<comment type="caution">
    <text evidence="7">The sequence shown here is derived from an EMBL/GenBank/DDBJ whole genome shotgun (WGS) entry which is preliminary data.</text>
</comment>
<organism evidence="7 8">
    <name type="scientific">Ceratodon purpureus</name>
    <name type="common">Fire moss</name>
    <name type="synonym">Dicranum purpureum</name>
    <dbReference type="NCBI Taxonomy" id="3225"/>
    <lineage>
        <taxon>Eukaryota</taxon>
        <taxon>Viridiplantae</taxon>
        <taxon>Streptophyta</taxon>
        <taxon>Embryophyta</taxon>
        <taxon>Bryophyta</taxon>
        <taxon>Bryophytina</taxon>
        <taxon>Bryopsida</taxon>
        <taxon>Dicranidae</taxon>
        <taxon>Pseudoditrichales</taxon>
        <taxon>Ditrichaceae</taxon>
        <taxon>Ceratodon</taxon>
    </lineage>
</organism>
<dbReference type="GO" id="GO:0022625">
    <property type="term" value="C:cytosolic large ribosomal subunit"/>
    <property type="evidence" value="ECO:0007669"/>
    <property type="project" value="TreeGrafter"/>
</dbReference>
<evidence type="ECO:0000256" key="1">
    <source>
        <dbReference type="ARBA" id="ARBA00007594"/>
    </source>
</evidence>
<evidence type="ECO:0000256" key="3">
    <source>
        <dbReference type="ARBA" id="ARBA00023274"/>
    </source>
</evidence>
<dbReference type="InterPro" id="IPR005998">
    <property type="entry name" value="Ribosomal_uL30_euk"/>
</dbReference>
<dbReference type="Pfam" id="PF00327">
    <property type="entry name" value="Ribosomal_L30"/>
    <property type="match status" value="1"/>
</dbReference>
<dbReference type="InterPro" id="IPR039699">
    <property type="entry name" value="Ribosomal_uL30"/>
</dbReference>
<name>A0A8T0HB41_CERPU</name>
<dbReference type="PROSITE" id="PS00634">
    <property type="entry name" value="RIBOSOMAL_L30"/>
    <property type="match status" value="1"/>
</dbReference>
<dbReference type="AlphaFoldDB" id="A0A8T0HB41"/>
<evidence type="ECO:0000259" key="6">
    <source>
        <dbReference type="Pfam" id="PF08079"/>
    </source>
</evidence>
<feature type="domain" description="Large ribosomal subunit protein uL30-like ferredoxin-like fold" evidence="5">
    <location>
        <begin position="138"/>
        <end position="187"/>
    </location>
</feature>
<keyword evidence="2" id="KW-0689">Ribosomal protein</keyword>
<dbReference type="PANTHER" id="PTHR11524:SF16">
    <property type="entry name" value="LARGE RIBOSOMAL SUBUNIT PROTEIN UL30"/>
    <property type="match status" value="1"/>
</dbReference>
<accession>A0A8T0HB41</accession>
<proteinExistence type="inferred from homology"/>
<feature type="domain" description="Large ribosomal subunit protein uL30 N-terminal eukaryotes" evidence="6">
    <location>
        <begin position="61"/>
        <end position="132"/>
    </location>
</feature>
<dbReference type="CDD" id="cd01657">
    <property type="entry name" value="Ribosomal_L7_archeal_euk"/>
    <property type="match status" value="1"/>
</dbReference>
<dbReference type="InterPro" id="IPR036919">
    <property type="entry name" value="Ribo_uL30_ferredoxin-like_sf"/>
</dbReference>
<dbReference type="GO" id="GO:0000463">
    <property type="term" value="P:maturation of LSU-rRNA from tricistronic rRNA transcript (SSU-rRNA, 5.8S rRNA, LSU-rRNA)"/>
    <property type="evidence" value="ECO:0007669"/>
    <property type="project" value="TreeGrafter"/>
</dbReference>
<dbReference type="SUPFAM" id="SSF55129">
    <property type="entry name" value="Ribosomal protein L30p/L7e"/>
    <property type="match status" value="1"/>
</dbReference>
<dbReference type="PANTHER" id="PTHR11524">
    <property type="entry name" value="60S RIBOSOMAL PROTEIN L7"/>
    <property type="match status" value="1"/>
</dbReference>
<dbReference type="OrthoDB" id="28644at2759"/>
<evidence type="ECO:0000256" key="2">
    <source>
        <dbReference type="ARBA" id="ARBA00022980"/>
    </source>
</evidence>
<dbReference type="EMBL" id="CM026427">
    <property type="protein sequence ID" value="KAG0568991.1"/>
    <property type="molecule type" value="Genomic_DNA"/>
</dbReference>
<dbReference type="NCBIfam" id="TIGR01310">
    <property type="entry name" value="uL30_euk"/>
    <property type="match status" value="1"/>
</dbReference>
<dbReference type="Proteomes" id="UP000822688">
    <property type="component" value="Chromosome 6"/>
</dbReference>
<dbReference type="InterPro" id="IPR035808">
    <property type="entry name" value="Ribosomal_uL30_euk_arc"/>
</dbReference>